<evidence type="ECO:0000313" key="3">
    <source>
        <dbReference type="Proteomes" id="UP000187203"/>
    </source>
</evidence>
<dbReference type="InterPro" id="IPR023296">
    <property type="entry name" value="Glyco_hydro_beta-prop_sf"/>
</dbReference>
<evidence type="ECO:0000313" key="2">
    <source>
        <dbReference type="EMBL" id="OMO71885.1"/>
    </source>
</evidence>
<reference evidence="3" key="1">
    <citation type="submission" date="2013-09" db="EMBL/GenBank/DDBJ databases">
        <title>Corchorus olitorius genome sequencing.</title>
        <authorList>
            <person name="Alam M."/>
            <person name="Haque M.S."/>
            <person name="Islam M.S."/>
            <person name="Emdad E.M."/>
            <person name="Islam M.M."/>
            <person name="Ahmed B."/>
            <person name="Halim A."/>
            <person name="Hossen Q.M.M."/>
            <person name="Hossain M.Z."/>
            <person name="Ahmed R."/>
            <person name="Khan M.M."/>
            <person name="Islam R."/>
            <person name="Rashid M.M."/>
            <person name="Khan S.A."/>
            <person name="Rahman M.S."/>
            <person name="Alam M."/>
            <person name="Yahiya A.S."/>
            <person name="Khan M.S."/>
            <person name="Azam M.S."/>
            <person name="Haque T."/>
            <person name="Lashkar M.Z.H."/>
            <person name="Akhand A.I."/>
            <person name="Morshed G."/>
            <person name="Roy S."/>
            <person name="Uddin K.S."/>
            <person name="Rabeya T."/>
            <person name="Hossain A.S."/>
            <person name="Chowdhury A."/>
            <person name="Snigdha A.R."/>
            <person name="Mortoza M.S."/>
            <person name="Matin S.A."/>
            <person name="Hoque S.M.E."/>
            <person name="Islam M.K."/>
            <person name="Roy D.K."/>
            <person name="Haider R."/>
            <person name="Moosa M.M."/>
            <person name="Elias S.M."/>
            <person name="Hasan A.M."/>
            <person name="Jahan S."/>
            <person name="Shafiuddin M."/>
            <person name="Mahmood N."/>
            <person name="Shommy N.S."/>
        </authorList>
    </citation>
    <scope>NUCLEOTIDE SEQUENCE [LARGE SCALE GENOMIC DNA]</scope>
    <source>
        <strain evidence="3">cv. O-4</strain>
    </source>
</reference>
<feature type="compositionally biased region" description="Polar residues" evidence="1">
    <location>
        <begin position="71"/>
        <end position="106"/>
    </location>
</feature>
<dbReference type="PANTHER" id="PTHR35279:SF1">
    <property type="entry name" value="ARABINANASE_LEVANSUCRASE_INVERTASE"/>
    <property type="match status" value="1"/>
</dbReference>
<feature type="region of interest" description="Disordered" evidence="1">
    <location>
        <begin position="70"/>
        <end position="114"/>
    </location>
</feature>
<proteinExistence type="predicted"/>
<keyword evidence="3" id="KW-1185">Reference proteome</keyword>
<organism evidence="2 3">
    <name type="scientific">Corchorus olitorius</name>
    <dbReference type="NCBI Taxonomy" id="93759"/>
    <lineage>
        <taxon>Eukaryota</taxon>
        <taxon>Viridiplantae</taxon>
        <taxon>Streptophyta</taxon>
        <taxon>Embryophyta</taxon>
        <taxon>Tracheophyta</taxon>
        <taxon>Spermatophyta</taxon>
        <taxon>Magnoliopsida</taxon>
        <taxon>eudicotyledons</taxon>
        <taxon>Gunneridae</taxon>
        <taxon>Pentapetalae</taxon>
        <taxon>rosids</taxon>
        <taxon>malvids</taxon>
        <taxon>Malvales</taxon>
        <taxon>Malvaceae</taxon>
        <taxon>Grewioideae</taxon>
        <taxon>Apeibeae</taxon>
        <taxon>Corchorus</taxon>
    </lineage>
</organism>
<dbReference type="SUPFAM" id="SSF75005">
    <property type="entry name" value="Arabinanase/levansucrase/invertase"/>
    <property type="match status" value="1"/>
</dbReference>
<dbReference type="Proteomes" id="UP000187203">
    <property type="component" value="Unassembled WGS sequence"/>
</dbReference>
<evidence type="ECO:0000256" key="1">
    <source>
        <dbReference type="SAM" id="MobiDB-lite"/>
    </source>
</evidence>
<dbReference type="PANTHER" id="PTHR35279">
    <property type="match status" value="1"/>
</dbReference>
<dbReference type="STRING" id="93759.A0A1R3HNE6"/>
<name>A0A1R3HNE6_9ROSI</name>
<dbReference type="EMBL" id="AWUE01019720">
    <property type="protein sequence ID" value="OMO71885.1"/>
    <property type="molecule type" value="Genomic_DNA"/>
</dbReference>
<protein>
    <submittedName>
        <fullName evidence="2">Uncharacterized protein</fullName>
    </submittedName>
</protein>
<comment type="caution">
    <text evidence="2">The sequence shown here is derived from an EMBL/GenBank/DDBJ whole genome shotgun (WGS) entry which is preliminary data.</text>
</comment>
<gene>
    <name evidence="2" type="ORF">COLO4_27992</name>
</gene>
<dbReference type="OrthoDB" id="3510at2759"/>
<dbReference type="AlphaFoldDB" id="A0A1R3HNE6"/>
<dbReference type="Gene3D" id="2.115.10.20">
    <property type="entry name" value="Glycosyl hydrolase domain, family 43"/>
    <property type="match status" value="1"/>
</dbReference>
<sequence length="239" mass="26601">MAERFKEAIISPAMEAATASATATMKAVNFPTASSIPRVNVSATLASPWPQNKLKMLTLYAPNLNPRLTPLSHTRCSTKPNTDTDNGTNQNSTLKSNPNQNTQNPSKPILSNEPIPSSSLSRGLVFDLGNAESWDGKEIGSPVVKRFLSDEEERWYMWYHGVSNENPDSDSIGLAVSSNGVHWERGKNRVMNCSDDWWAFDTESIRPGEVVIMSSSKVKRWDEMDKVGEDNGKRKKWEL</sequence>
<accession>A0A1R3HNE6</accession>